<evidence type="ECO:0000313" key="2">
    <source>
        <dbReference type="Proteomes" id="UP000007151"/>
    </source>
</evidence>
<organism evidence="1 2">
    <name type="scientific">Danaus plexippus plexippus</name>
    <dbReference type="NCBI Taxonomy" id="278856"/>
    <lineage>
        <taxon>Eukaryota</taxon>
        <taxon>Metazoa</taxon>
        <taxon>Ecdysozoa</taxon>
        <taxon>Arthropoda</taxon>
        <taxon>Hexapoda</taxon>
        <taxon>Insecta</taxon>
        <taxon>Pterygota</taxon>
        <taxon>Neoptera</taxon>
        <taxon>Endopterygota</taxon>
        <taxon>Lepidoptera</taxon>
        <taxon>Glossata</taxon>
        <taxon>Ditrysia</taxon>
        <taxon>Papilionoidea</taxon>
        <taxon>Nymphalidae</taxon>
        <taxon>Danainae</taxon>
        <taxon>Danaini</taxon>
        <taxon>Danaina</taxon>
        <taxon>Danaus</taxon>
        <taxon>Danaus</taxon>
    </lineage>
</organism>
<dbReference type="InParanoid" id="A0A212ELL6"/>
<reference evidence="1 2" key="1">
    <citation type="journal article" date="2011" name="Cell">
        <title>The monarch butterfly genome yields insights into long-distance migration.</title>
        <authorList>
            <person name="Zhan S."/>
            <person name="Merlin C."/>
            <person name="Boore J.L."/>
            <person name="Reppert S.M."/>
        </authorList>
    </citation>
    <scope>NUCLEOTIDE SEQUENCE [LARGE SCALE GENOMIC DNA]</scope>
    <source>
        <strain evidence="1">F-2</strain>
    </source>
</reference>
<dbReference type="KEGG" id="dpl:KGM_214215A"/>
<keyword evidence="2" id="KW-1185">Reference proteome</keyword>
<accession>A0A212ELL6</accession>
<dbReference type="AlphaFoldDB" id="A0A212ELL6"/>
<dbReference type="EMBL" id="AGBW02014017">
    <property type="protein sequence ID" value="OWR42390.1"/>
    <property type="molecule type" value="Genomic_DNA"/>
</dbReference>
<sequence>MFAVSIHFKIYRLFISSPRFKTCTKTSLEELRVDIPLSML</sequence>
<proteinExistence type="predicted"/>
<dbReference type="Proteomes" id="UP000007151">
    <property type="component" value="Unassembled WGS sequence"/>
</dbReference>
<protein>
    <submittedName>
        <fullName evidence="1">Uncharacterized protein</fullName>
    </submittedName>
</protein>
<comment type="caution">
    <text evidence="1">The sequence shown here is derived from an EMBL/GenBank/DDBJ whole genome shotgun (WGS) entry which is preliminary data.</text>
</comment>
<name>A0A212ELL6_DANPL</name>
<gene>
    <name evidence="1" type="ORF">KGM_214215A</name>
</gene>
<evidence type="ECO:0000313" key="1">
    <source>
        <dbReference type="EMBL" id="OWR42390.1"/>
    </source>
</evidence>
<feature type="non-terminal residue" evidence="1">
    <location>
        <position position="40"/>
    </location>
</feature>